<evidence type="ECO:0000256" key="1">
    <source>
        <dbReference type="SAM" id="Phobius"/>
    </source>
</evidence>
<keyword evidence="1" id="KW-0472">Membrane</keyword>
<sequence length="61" mass="6823">MAHYLKIVGGIILVTMGVYWLVKKIQDADYKDTPISTPKLVFSAILSIVLGLMLIWETLSD</sequence>
<keyword evidence="3" id="KW-1185">Reference proteome</keyword>
<feature type="transmembrane region" description="Helical" evidence="1">
    <location>
        <begin position="6"/>
        <end position="22"/>
    </location>
</feature>
<dbReference type="EMBL" id="BMIA01000004">
    <property type="protein sequence ID" value="GGH49083.1"/>
    <property type="molecule type" value="Genomic_DNA"/>
</dbReference>
<feature type="transmembrane region" description="Helical" evidence="1">
    <location>
        <begin position="34"/>
        <end position="56"/>
    </location>
</feature>
<comment type="caution">
    <text evidence="2">The sequence shown here is derived from an EMBL/GenBank/DDBJ whole genome shotgun (WGS) entry which is preliminary data.</text>
</comment>
<proteinExistence type="predicted"/>
<organism evidence="2 3">
    <name type="scientific">Dyadobacter endophyticus</name>
    <dbReference type="NCBI Taxonomy" id="1749036"/>
    <lineage>
        <taxon>Bacteria</taxon>
        <taxon>Pseudomonadati</taxon>
        <taxon>Bacteroidota</taxon>
        <taxon>Cytophagia</taxon>
        <taxon>Cytophagales</taxon>
        <taxon>Spirosomataceae</taxon>
        <taxon>Dyadobacter</taxon>
    </lineage>
</organism>
<protein>
    <submittedName>
        <fullName evidence="2">Uncharacterized protein</fullName>
    </submittedName>
</protein>
<evidence type="ECO:0000313" key="2">
    <source>
        <dbReference type="EMBL" id="GGH49083.1"/>
    </source>
</evidence>
<keyword evidence="1" id="KW-0812">Transmembrane</keyword>
<accession>A0ABQ1Z697</accession>
<dbReference type="Proteomes" id="UP000600214">
    <property type="component" value="Unassembled WGS sequence"/>
</dbReference>
<reference evidence="3" key="1">
    <citation type="journal article" date="2019" name="Int. J. Syst. Evol. Microbiol.">
        <title>The Global Catalogue of Microorganisms (GCM) 10K type strain sequencing project: providing services to taxonomists for standard genome sequencing and annotation.</title>
        <authorList>
            <consortium name="The Broad Institute Genomics Platform"/>
            <consortium name="The Broad Institute Genome Sequencing Center for Infectious Disease"/>
            <person name="Wu L."/>
            <person name="Ma J."/>
        </authorList>
    </citation>
    <scope>NUCLEOTIDE SEQUENCE [LARGE SCALE GENOMIC DNA]</scope>
    <source>
        <strain evidence="3">CGMCC 1.15288</strain>
    </source>
</reference>
<keyword evidence="1" id="KW-1133">Transmembrane helix</keyword>
<gene>
    <name evidence="2" type="ORF">GCM10007423_50780</name>
</gene>
<name>A0ABQ1Z697_9BACT</name>
<evidence type="ECO:0000313" key="3">
    <source>
        <dbReference type="Proteomes" id="UP000600214"/>
    </source>
</evidence>